<evidence type="ECO:0000313" key="2">
    <source>
        <dbReference type="Proteomes" id="UP000054549"/>
    </source>
</evidence>
<sequence length="85" mass="9572">MMIFYRRVRVGRESENGLVRSPLHNIYNGTKVSLDHFLGEDDETAGSGVRIGSEWLWRGDSTAIVSKRLTQIAHSISVVIACYFT</sequence>
<name>A0A0C2XP12_AMAMK</name>
<protein>
    <submittedName>
        <fullName evidence="1">Uncharacterized protein</fullName>
    </submittedName>
</protein>
<dbReference type="Proteomes" id="UP000054549">
    <property type="component" value="Unassembled WGS sequence"/>
</dbReference>
<keyword evidence="2" id="KW-1185">Reference proteome</keyword>
<gene>
    <name evidence="1" type="ORF">M378DRAFT_154898</name>
</gene>
<organism evidence="1 2">
    <name type="scientific">Amanita muscaria (strain Koide BX008)</name>
    <dbReference type="NCBI Taxonomy" id="946122"/>
    <lineage>
        <taxon>Eukaryota</taxon>
        <taxon>Fungi</taxon>
        <taxon>Dikarya</taxon>
        <taxon>Basidiomycota</taxon>
        <taxon>Agaricomycotina</taxon>
        <taxon>Agaricomycetes</taxon>
        <taxon>Agaricomycetidae</taxon>
        <taxon>Agaricales</taxon>
        <taxon>Pluteineae</taxon>
        <taxon>Amanitaceae</taxon>
        <taxon>Amanita</taxon>
    </lineage>
</organism>
<dbReference type="InParanoid" id="A0A0C2XP12"/>
<proteinExistence type="predicted"/>
<accession>A0A0C2XP12</accession>
<reference evidence="1 2" key="1">
    <citation type="submission" date="2014-04" db="EMBL/GenBank/DDBJ databases">
        <title>Evolutionary Origins and Diversification of the Mycorrhizal Mutualists.</title>
        <authorList>
            <consortium name="DOE Joint Genome Institute"/>
            <consortium name="Mycorrhizal Genomics Consortium"/>
            <person name="Kohler A."/>
            <person name="Kuo A."/>
            <person name="Nagy L.G."/>
            <person name="Floudas D."/>
            <person name="Copeland A."/>
            <person name="Barry K.W."/>
            <person name="Cichocki N."/>
            <person name="Veneault-Fourrey C."/>
            <person name="LaButti K."/>
            <person name="Lindquist E.A."/>
            <person name="Lipzen A."/>
            <person name="Lundell T."/>
            <person name="Morin E."/>
            <person name="Murat C."/>
            <person name="Riley R."/>
            <person name="Ohm R."/>
            <person name="Sun H."/>
            <person name="Tunlid A."/>
            <person name="Henrissat B."/>
            <person name="Grigoriev I.V."/>
            <person name="Hibbett D.S."/>
            <person name="Martin F."/>
        </authorList>
    </citation>
    <scope>NUCLEOTIDE SEQUENCE [LARGE SCALE GENOMIC DNA]</scope>
    <source>
        <strain evidence="1 2">Koide BX008</strain>
    </source>
</reference>
<evidence type="ECO:0000313" key="1">
    <source>
        <dbReference type="EMBL" id="KIL71346.1"/>
    </source>
</evidence>
<dbReference type="HOGENOM" id="CLU_2512156_0_0_1"/>
<dbReference type="AlphaFoldDB" id="A0A0C2XP12"/>
<dbReference type="EMBL" id="KN818222">
    <property type="protein sequence ID" value="KIL71346.1"/>
    <property type="molecule type" value="Genomic_DNA"/>
</dbReference>